<organism evidence="2 3">
    <name type="scientific">Phytophthora fragariaefolia</name>
    <dbReference type="NCBI Taxonomy" id="1490495"/>
    <lineage>
        <taxon>Eukaryota</taxon>
        <taxon>Sar</taxon>
        <taxon>Stramenopiles</taxon>
        <taxon>Oomycota</taxon>
        <taxon>Peronosporomycetes</taxon>
        <taxon>Peronosporales</taxon>
        <taxon>Peronosporaceae</taxon>
        <taxon>Phytophthora</taxon>
    </lineage>
</organism>
<feature type="compositionally biased region" description="Basic and acidic residues" evidence="1">
    <location>
        <begin position="177"/>
        <end position="187"/>
    </location>
</feature>
<proteinExistence type="predicted"/>
<keyword evidence="3" id="KW-1185">Reference proteome</keyword>
<feature type="region of interest" description="Disordered" evidence="1">
    <location>
        <begin position="1"/>
        <end position="37"/>
    </location>
</feature>
<dbReference type="OrthoDB" id="146748at2759"/>
<dbReference type="EMBL" id="BSXT01019139">
    <property type="protein sequence ID" value="GMG17894.1"/>
    <property type="molecule type" value="Genomic_DNA"/>
</dbReference>
<gene>
    <name evidence="2" type="ORF">Pfra01_003043300</name>
</gene>
<protein>
    <submittedName>
        <fullName evidence="2">Unnamed protein product</fullName>
    </submittedName>
</protein>
<reference evidence="2" key="1">
    <citation type="submission" date="2023-04" db="EMBL/GenBank/DDBJ databases">
        <title>Phytophthora fragariaefolia NBRC 109709.</title>
        <authorList>
            <person name="Ichikawa N."/>
            <person name="Sato H."/>
            <person name="Tonouchi N."/>
        </authorList>
    </citation>
    <scope>NUCLEOTIDE SEQUENCE</scope>
    <source>
        <strain evidence="2">NBRC 109709</strain>
    </source>
</reference>
<dbReference type="Proteomes" id="UP001165121">
    <property type="component" value="Unassembled WGS sequence"/>
</dbReference>
<evidence type="ECO:0000256" key="1">
    <source>
        <dbReference type="SAM" id="MobiDB-lite"/>
    </source>
</evidence>
<evidence type="ECO:0000313" key="2">
    <source>
        <dbReference type="EMBL" id="GMG17894.1"/>
    </source>
</evidence>
<evidence type="ECO:0000313" key="3">
    <source>
        <dbReference type="Proteomes" id="UP001165121"/>
    </source>
</evidence>
<feature type="compositionally biased region" description="Basic and acidic residues" evidence="1">
    <location>
        <begin position="1"/>
        <end position="15"/>
    </location>
</feature>
<comment type="caution">
    <text evidence="2">The sequence shown here is derived from an EMBL/GenBank/DDBJ whole genome shotgun (WGS) entry which is preliminary data.</text>
</comment>
<accession>A0A9W6YQY8</accession>
<sequence>MSPSDRDDQPVDAKETQAGPPARERSGDSQEETTSEVNATAALLDAIKLLTNRIDVIEPAVTPSGVLQGTVSPEQPQRRGRIFCQAIEHDSMGMQRMQLDEIVDGQRGVQTPDALAHSIFYGGVPQPQYQEHRPPPVQAGKHGGDGRTPPAQALQYAGGEQPNAGGDSPPYGQSKLRIRDFDGKETYKGLGAGFDQ</sequence>
<dbReference type="AlphaFoldDB" id="A0A9W6YQY8"/>
<feature type="region of interest" description="Disordered" evidence="1">
    <location>
        <begin position="124"/>
        <end position="196"/>
    </location>
</feature>
<name>A0A9W6YQY8_9STRA</name>